<organism evidence="3 4">
    <name type="scientific">Adlercreutzia caecimuris</name>
    <dbReference type="NCBI Taxonomy" id="671266"/>
    <lineage>
        <taxon>Bacteria</taxon>
        <taxon>Bacillati</taxon>
        <taxon>Actinomycetota</taxon>
        <taxon>Coriobacteriia</taxon>
        <taxon>Eggerthellales</taxon>
        <taxon>Eggerthellaceae</taxon>
        <taxon>Adlercreutzia</taxon>
    </lineage>
</organism>
<dbReference type="Gene3D" id="3.30.420.10">
    <property type="entry name" value="Ribonuclease H-like superfamily/Ribonuclease H"/>
    <property type="match status" value="1"/>
</dbReference>
<protein>
    <submittedName>
        <fullName evidence="3">IS3 family transposase</fullName>
    </submittedName>
</protein>
<dbReference type="InterPro" id="IPR001584">
    <property type="entry name" value="Integrase_cat-core"/>
</dbReference>
<sequence>MREEYAIIEALSKEFPVTGLCSLCGVSRSGFYKWKKRGGDPPKDRAKVLRLVQGCHDAHPSHGYRWVHACLKRGDGITVSAEYVRRCFLYLGIRAETRHQRKDRERKARDPYPNLIFSTWETVDRPRQVIVSDMTAFWTRSRYWELALYFDVFTKQIIGRGLTKRRGWPGIYHDGLEQAREEIERSRAEAVGRLEAGSGDICVLHTDQGSVYTSKAYNEIIRESSIVRSCSRAGKPTDNPVNESLNGWIKEELFTDFGLYDKRDWEVEQVVDDYIEWYNAKRPCWSLGYMTPNDFYDAFMAGEVERRDTFAGRVIDPTPKFVREKLARAEADAESNAIGTSELLCFDAGVYVPLKKNSSSVYERDADSSSGVHHCHGEDGKSVYEA</sequence>
<dbReference type="PANTHER" id="PTHR46889">
    <property type="entry name" value="TRANSPOSASE INSF FOR INSERTION SEQUENCE IS3B-RELATED"/>
    <property type="match status" value="1"/>
</dbReference>
<dbReference type="Proteomes" id="UP000308978">
    <property type="component" value="Unassembled WGS sequence"/>
</dbReference>
<feature type="compositionally biased region" description="Basic and acidic residues" evidence="1">
    <location>
        <begin position="375"/>
        <end position="386"/>
    </location>
</feature>
<evidence type="ECO:0000256" key="1">
    <source>
        <dbReference type="SAM" id="MobiDB-lite"/>
    </source>
</evidence>
<dbReference type="GO" id="GO:0015074">
    <property type="term" value="P:DNA integration"/>
    <property type="evidence" value="ECO:0007669"/>
    <property type="project" value="InterPro"/>
</dbReference>
<feature type="domain" description="Integrase catalytic" evidence="2">
    <location>
        <begin position="122"/>
        <end position="300"/>
    </location>
</feature>
<dbReference type="RefSeq" id="WP_136435995.1">
    <property type="nucleotide sequence ID" value="NZ_SSTJ01000022.1"/>
</dbReference>
<proteinExistence type="predicted"/>
<accession>A0A4S4FVM8</accession>
<dbReference type="PANTHER" id="PTHR46889:SF4">
    <property type="entry name" value="TRANSPOSASE INSO FOR INSERTION SEQUENCE ELEMENT IS911B-RELATED"/>
    <property type="match status" value="1"/>
</dbReference>
<evidence type="ECO:0000313" key="4">
    <source>
        <dbReference type="Proteomes" id="UP000308978"/>
    </source>
</evidence>
<dbReference type="Pfam" id="PF13683">
    <property type="entry name" value="rve_3"/>
    <property type="match status" value="1"/>
</dbReference>
<dbReference type="AlphaFoldDB" id="A0A4S4FVM8"/>
<dbReference type="SUPFAM" id="SSF53098">
    <property type="entry name" value="Ribonuclease H-like"/>
    <property type="match status" value="1"/>
</dbReference>
<dbReference type="InterPro" id="IPR012337">
    <property type="entry name" value="RNaseH-like_sf"/>
</dbReference>
<dbReference type="PROSITE" id="PS50994">
    <property type="entry name" value="INTEGRASE"/>
    <property type="match status" value="1"/>
</dbReference>
<dbReference type="InterPro" id="IPR050900">
    <property type="entry name" value="Transposase_IS3/IS150/IS904"/>
</dbReference>
<dbReference type="NCBIfam" id="NF033516">
    <property type="entry name" value="transpos_IS3"/>
    <property type="match status" value="1"/>
</dbReference>
<gene>
    <name evidence="3" type="ORF">E5986_11160</name>
</gene>
<reference evidence="3 4" key="1">
    <citation type="submission" date="2019-04" db="EMBL/GenBank/DDBJ databases">
        <title>Microbes associate with the intestines of laboratory mice.</title>
        <authorList>
            <person name="Navarre W."/>
            <person name="Wong E."/>
            <person name="Huang K.C."/>
            <person name="Tropini C."/>
            <person name="Ng K."/>
            <person name="Yu B."/>
        </authorList>
    </citation>
    <scope>NUCLEOTIDE SEQUENCE [LARGE SCALE GENOMIC DNA]</scope>
    <source>
        <strain evidence="3 4">NM80_B27</strain>
    </source>
</reference>
<dbReference type="GO" id="GO:0003676">
    <property type="term" value="F:nucleic acid binding"/>
    <property type="evidence" value="ECO:0007669"/>
    <property type="project" value="InterPro"/>
</dbReference>
<evidence type="ECO:0000259" key="2">
    <source>
        <dbReference type="PROSITE" id="PS50994"/>
    </source>
</evidence>
<dbReference type="InterPro" id="IPR036397">
    <property type="entry name" value="RNaseH_sf"/>
</dbReference>
<feature type="region of interest" description="Disordered" evidence="1">
    <location>
        <begin position="363"/>
        <end position="386"/>
    </location>
</feature>
<comment type="caution">
    <text evidence="3">The sequence shown here is derived from an EMBL/GenBank/DDBJ whole genome shotgun (WGS) entry which is preliminary data.</text>
</comment>
<name>A0A4S4FVM8_9ACTN</name>
<dbReference type="EMBL" id="SSTJ01000022">
    <property type="protein sequence ID" value="THG34813.1"/>
    <property type="molecule type" value="Genomic_DNA"/>
</dbReference>
<dbReference type="InterPro" id="IPR048020">
    <property type="entry name" value="Transpos_IS3"/>
</dbReference>
<evidence type="ECO:0000313" key="3">
    <source>
        <dbReference type="EMBL" id="THG34813.1"/>
    </source>
</evidence>